<dbReference type="Proteomes" id="UP001176941">
    <property type="component" value="Chromosome 1"/>
</dbReference>
<sequence length="102" mass="11369">MLSFDSVFSLSYSTFIKKLLIPSRPARLAPVKAIPTSKKKKKAFWLFSTSSLSAVMIVLSSYLRLLIFHLAILIVACASFSLAFSMTYSAYKLNKQGNNIQP</sequence>
<dbReference type="EMBL" id="OX459937">
    <property type="protein sequence ID" value="CAI9151334.1"/>
    <property type="molecule type" value="Genomic_DNA"/>
</dbReference>
<evidence type="ECO:0000313" key="3">
    <source>
        <dbReference type="Proteomes" id="UP001176941"/>
    </source>
</evidence>
<evidence type="ECO:0000256" key="1">
    <source>
        <dbReference type="SAM" id="Phobius"/>
    </source>
</evidence>
<keyword evidence="1" id="KW-0812">Transmembrane</keyword>
<proteinExistence type="predicted"/>
<keyword evidence="1" id="KW-1133">Transmembrane helix</keyword>
<protein>
    <submittedName>
        <fullName evidence="2">Uncharacterized protein</fullName>
    </submittedName>
</protein>
<feature type="transmembrane region" description="Helical" evidence="1">
    <location>
        <begin position="68"/>
        <end position="91"/>
    </location>
</feature>
<gene>
    <name evidence="2" type="ORF">MRATA1EN1_LOCUS296</name>
</gene>
<feature type="transmembrane region" description="Helical" evidence="1">
    <location>
        <begin position="43"/>
        <end position="62"/>
    </location>
</feature>
<organism evidence="2 3">
    <name type="scientific">Rangifer tarandus platyrhynchus</name>
    <name type="common">Svalbard reindeer</name>
    <dbReference type="NCBI Taxonomy" id="3082113"/>
    <lineage>
        <taxon>Eukaryota</taxon>
        <taxon>Metazoa</taxon>
        <taxon>Chordata</taxon>
        <taxon>Craniata</taxon>
        <taxon>Vertebrata</taxon>
        <taxon>Euteleostomi</taxon>
        <taxon>Mammalia</taxon>
        <taxon>Eutheria</taxon>
        <taxon>Laurasiatheria</taxon>
        <taxon>Artiodactyla</taxon>
        <taxon>Ruminantia</taxon>
        <taxon>Pecora</taxon>
        <taxon>Cervidae</taxon>
        <taxon>Odocoileinae</taxon>
        <taxon>Rangifer</taxon>
    </lineage>
</organism>
<name>A0ABN8XUN3_RANTA</name>
<reference evidence="2" key="1">
    <citation type="submission" date="2023-04" db="EMBL/GenBank/DDBJ databases">
        <authorList>
            <consortium name="ELIXIR-Norway"/>
        </authorList>
    </citation>
    <scope>NUCLEOTIDE SEQUENCE [LARGE SCALE GENOMIC DNA]</scope>
</reference>
<keyword evidence="3" id="KW-1185">Reference proteome</keyword>
<evidence type="ECO:0000313" key="2">
    <source>
        <dbReference type="EMBL" id="CAI9151334.1"/>
    </source>
</evidence>
<keyword evidence="1" id="KW-0472">Membrane</keyword>
<accession>A0ABN8XUN3</accession>